<keyword evidence="4" id="KW-1185">Reference proteome</keyword>
<organism evidence="3 4">
    <name type="scientific">Aureliella helgolandensis</name>
    <dbReference type="NCBI Taxonomy" id="2527968"/>
    <lineage>
        <taxon>Bacteria</taxon>
        <taxon>Pseudomonadati</taxon>
        <taxon>Planctomycetota</taxon>
        <taxon>Planctomycetia</taxon>
        <taxon>Pirellulales</taxon>
        <taxon>Pirellulaceae</taxon>
        <taxon>Aureliella</taxon>
    </lineage>
</organism>
<evidence type="ECO:0000259" key="2">
    <source>
        <dbReference type="Pfam" id="PF18096"/>
    </source>
</evidence>
<feature type="domain" description="THUMP-like" evidence="2">
    <location>
        <begin position="337"/>
        <end position="408"/>
    </location>
</feature>
<dbReference type="AlphaFoldDB" id="A0A518G6P2"/>
<evidence type="ECO:0000313" key="4">
    <source>
        <dbReference type="Proteomes" id="UP000318017"/>
    </source>
</evidence>
<proteinExistence type="predicted"/>
<gene>
    <name evidence="3" type="ORF">Q31a_25670</name>
</gene>
<dbReference type="RefSeq" id="WP_145077753.1">
    <property type="nucleotide sequence ID" value="NZ_CP036298.1"/>
</dbReference>
<evidence type="ECO:0000313" key="3">
    <source>
        <dbReference type="EMBL" id="QDV24252.1"/>
    </source>
</evidence>
<sequence length="409" mass="45353">MNPSAPRDQEQLEWLIENGPRLLDATDNQGNSTSPTTEPHGSRLHAWQTCLLRDQRAYRKRAQRRFPQAHHWLWTDRSLAQASDWWTALYKASLFPHDAAVVDACCGAGADLAALGTRGPAVGIDSDPAMVLLAASNVRRNAIDAQTLLGSVPQDIPAGTQWLHVDPDRRPADTRTQVAERFSPPLSDVFQTTKRMRGAVIKLAPSTIFEPQFSEQLDDSVDRVWVGNHGECRQQLLLTGELRQLPPSARAAVLANPESALPASSFPGTVQPLTYVGAPGVTVPIVESPLRFVFDMHAVLYGADLHAAWGEAHGLQALESEAGYFTADRPLSSPWIQCFEVLEVLPWDDRRVRRWLRSQRAGLVEVKNRLHRLDANAYQRKYSQAEGSPVTLLVTRLGGRVRTIAARRI</sequence>
<dbReference type="InterPro" id="IPR041497">
    <property type="entry name" value="Thump-like"/>
</dbReference>
<dbReference type="KEGG" id="ahel:Q31a_25670"/>
<protein>
    <recommendedName>
        <fullName evidence="2">THUMP-like domain-containing protein</fullName>
    </recommendedName>
</protein>
<feature type="compositionally biased region" description="Polar residues" evidence="1">
    <location>
        <begin position="26"/>
        <end position="39"/>
    </location>
</feature>
<dbReference type="EMBL" id="CP036298">
    <property type="protein sequence ID" value="QDV24252.1"/>
    <property type="molecule type" value="Genomic_DNA"/>
</dbReference>
<dbReference type="InterPro" id="IPR029063">
    <property type="entry name" value="SAM-dependent_MTases_sf"/>
</dbReference>
<feature type="region of interest" description="Disordered" evidence="1">
    <location>
        <begin position="23"/>
        <end position="42"/>
    </location>
</feature>
<dbReference type="OrthoDB" id="9810570at2"/>
<reference evidence="3 4" key="1">
    <citation type="submission" date="2019-02" db="EMBL/GenBank/DDBJ databases">
        <title>Deep-cultivation of Planctomycetes and their phenomic and genomic characterization uncovers novel biology.</title>
        <authorList>
            <person name="Wiegand S."/>
            <person name="Jogler M."/>
            <person name="Boedeker C."/>
            <person name="Pinto D."/>
            <person name="Vollmers J."/>
            <person name="Rivas-Marin E."/>
            <person name="Kohn T."/>
            <person name="Peeters S.H."/>
            <person name="Heuer A."/>
            <person name="Rast P."/>
            <person name="Oberbeckmann S."/>
            <person name="Bunk B."/>
            <person name="Jeske O."/>
            <person name="Meyerdierks A."/>
            <person name="Storesund J.E."/>
            <person name="Kallscheuer N."/>
            <person name="Luecker S."/>
            <person name="Lage O.M."/>
            <person name="Pohl T."/>
            <person name="Merkel B.J."/>
            <person name="Hornburger P."/>
            <person name="Mueller R.-W."/>
            <person name="Bruemmer F."/>
            <person name="Labrenz M."/>
            <person name="Spormann A.M."/>
            <person name="Op den Camp H."/>
            <person name="Overmann J."/>
            <person name="Amann R."/>
            <person name="Jetten M.S.M."/>
            <person name="Mascher T."/>
            <person name="Medema M.H."/>
            <person name="Devos D.P."/>
            <person name="Kaster A.-K."/>
            <person name="Ovreas L."/>
            <person name="Rohde M."/>
            <person name="Galperin M.Y."/>
            <person name="Jogler C."/>
        </authorList>
    </citation>
    <scope>NUCLEOTIDE SEQUENCE [LARGE SCALE GENOMIC DNA]</scope>
    <source>
        <strain evidence="3 4">Q31a</strain>
    </source>
</reference>
<dbReference type="Proteomes" id="UP000318017">
    <property type="component" value="Chromosome"/>
</dbReference>
<dbReference type="Gene3D" id="3.40.50.150">
    <property type="entry name" value="Vaccinia Virus protein VP39"/>
    <property type="match status" value="1"/>
</dbReference>
<dbReference type="Pfam" id="PF18096">
    <property type="entry name" value="Thump_like"/>
    <property type="match status" value="1"/>
</dbReference>
<dbReference type="SUPFAM" id="SSF53335">
    <property type="entry name" value="S-adenosyl-L-methionine-dependent methyltransferases"/>
    <property type="match status" value="1"/>
</dbReference>
<name>A0A518G6P2_9BACT</name>
<evidence type="ECO:0000256" key="1">
    <source>
        <dbReference type="SAM" id="MobiDB-lite"/>
    </source>
</evidence>
<accession>A0A518G6P2</accession>